<keyword evidence="2" id="KW-1185">Reference proteome</keyword>
<reference evidence="1 2" key="1">
    <citation type="submission" date="2013-12" db="EMBL/GenBank/DDBJ databases">
        <title>Draft genome of the parsitic nematode Ancylostoma duodenale.</title>
        <authorList>
            <person name="Mitreva M."/>
        </authorList>
    </citation>
    <scope>NUCLEOTIDE SEQUENCE [LARGE SCALE GENOMIC DNA]</scope>
    <source>
        <strain evidence="1 2">Zhejiang</strain>
    </source>
</reference>
<dbReference type="EMBL" id="KN792806">
    <property type="protein sequence ID" value="KIH42771.1"/>
    <property type="molecule type" value="Genomic_DNA"/>
</dbReference>
<organism evidence="1 2">
    <name type="scientific">Ancylostoma duodenale</name>
    <dbReference type="NCBI Taxonomy" id="51022"/>
    <lineage>
        <taxon>Eukaryota</taxon>
        <taxon>Metazoa</taxon>
        <taxon>Ecdysozoa</taxon>
        <taxon>Nematoda</taxon>
        <taxon>Chromadorea</taxon>
        <taxon>Rhabditida</taxon>
        <taxon>Rhabditina</taxon>
        <taxon>Rhabditomorpha</taxon>
        <taxon>Strongyloidea</taxon>
        <taxon>Ancylostomatidae</taxon>
        <taxon>Ancylostomatinae</taxon>
        <taxon>Ancylostoma</taxon>
    </lineage>
</organism>
<sequence length="77" mass="9101">MDLASFYHYGSTRFINSPLSIKYLLQQLYVGQANYSLYQQQLMEQQLFQQQLMIGQNVGVFFKSIKKPTIKENFLQL</sequence>
<name>A0A0C2FCJ6_9BILA</name>
<dbReference type="Proteomes" id="UP000054047">
    <property type="component" value="Unassembled WGS sequence"/>
</dbReference>
<evidence type="ECO:0000313" key="2">
    <source>
        <dbReference type="Proteomes" id="UP000054047"/>
    </source>
</evidence>
<proteinExistence type="predicted"/>
<evidence type="ECO:0000313" key="1">
    <source>
        <dbReference type="EMBL" id="KIH42771.1"/>
    </source>
</evidence>
<accession>A0A0C2FCJ6</accession>
<protein>
    <submittedName>
        <fullName evidence="1">Uncharacterized protein</fullName>
    </submittedName>
</protein>
<gene>
    <name evidence="1" type="ORF">ANCDUO_27240</name>
</gene>
<dbReference type="AlphaFoldDB" id="A0A0C2FCJ6"/>